<dbReference type="Gene3D" id="3.40.50.150">
    <property type="entry name" value="Vaccinia Virus protein VP39"/>
    <property type="match status" value="1"/>
</dbReference>
<organism evidence="1 2">
    <name type="scientific">Falsiruegeria litorea R37</name>
    <dbReference type="NCBI Taxonomy" id="1200284"/>
    <lineage>
        <taxon>Bacteria</taxon>
        <taxon>Pseudomonadati</taxon>
        <taxon>Pseudomonadota</taxon>
        <taxon>Alphaproteobacteria</taxon>
        <taxon>Rhodobacterales</taxon>
        <taxon>Roseobacteraceae</taxon>
        <taxon>Falsiruegeria</taxon>
    </lineage>
</organism>
<dbReference type="AlphaFoldDB" id="A0A1Y5SCS6"/>
<dbReference type="EMBL" id="FWFO01000001">
    <property type="protein sequence ID" value="SLN37773.1"/>
    <property type="molecule type" value="Genomic_DNA"/>
</dbReference>
<dbReference type="InterPro" id="IPR029063">
    <property type="entry name" value="SAM-dependent_MTases_sf"/>
</dbReference>
<keyword evidence="2" id="KW-1185">Reference proteome</keyword>
<sequence length="205" mass="23396">MSIKNTALYRRMRYRKGLEEWLETGFDVPAPAIAKRSVLKRYTLPKSTWVETGTNMGNTTAYLGQFADRVITIEPEPNLYASANARFGDNPSIEVIKDVSENVFPALLPKLSGNVCFWLDGHYSGDGTFQGELECPIREELQAISDNMDKWDAVSIMIDDMRCFDPEKPGFSQYPTKEFLVDWAVSRGLRWDIEHDIFIARSKQV</sequence>
<dbReference type="Proteomes" id="UP000193077">
    <property type="component" value="Unassembled WGS sequence"/>
</dbReference>
<evidence type="ECO:0000313" key="2">
    <source>
        <dbReference type="Proteomes" id="UP000193077"/>
    </source>
</evidence>
<accession>A0A1Y5SCS6</accession>
<evidence type="ECO:0008006" key="3">
    <source>
        <dbReference type="Google" id="ProtNLM"/>
    </source>
</evidence>
<dbReference type="RefSeq" id="WP_085795413.1">
    <property type="nucleotide sequence ID" value="NZ_FWFO01000001.1"/>
</dbReference>
<dbReference type="SUPFAM" id="SSF53335">
    <property type="entry name" value="S-adenosyl-L-methionine-dependent methyltransferases"/>
    <property type="match status" value="1"/>
</dbReference>
<reference evidence="1 2" key="1">
    <citation type="submission" date="2017-03" db="EMBL/GenBank/DDBJ databases">
        <authorList>
            <person name="Afonso C.L."/>
            <person name="Miller P.J."/>
            <person name="Scott M.A."/>
            <person name="Spackman E."/>
            <person name="Goraichik I."/>
            <person name="Dimitrov K.M."/>
            <person name="Suarez D.L."/>
            <person name="Swayne D.E."/>
        </authorList>
    </citation>
    <scope>NUCLEOTIDE SEQUENCE [LARGE SCALE GENOMIC DNA]</scope>
    <source>
        <strain evidence="1 2">CECT 7639</strain>
    </source>
</reference>
<evidence type="ECO:0000313" key="1">
    <source>
        <dbReference type="EMBL" id="SLN37773.1"/>
    </source>
</evidence>
<proteinExistence type="predicted"/>
<name>A0A1Y5SCS6_9RHOB</name>
<dbReference type="OrthoDB" id="5329963at2"/>
<protein>
    <recommendedName>
        <fullName evidence="3">Methyltransferase domain protein</fullName>
    </recommendedName>
</protein>
<gene>
    <name evidence="1" type="ORF">TRL7639_01868</name>
</gene>